<dbReference type="EMBL" id="AUZY01001274">
    <property type="protein sequence ID" value="EQD75360.1"/>
    <property type="molecule type" value="Genomic_DNA"/>
</dbReference>
<dbReference type="PANTHER" id="PTHR46889">
    <property type="entry name" value="TRANSPOSASE INSF FOR INSERTION SEQUENCE IS3B-RELATED"/>
    <property type="match status" value="1"/>
</dbReference>
<dbReference type="PROSITE" id="PS50994">
    <property type="entry name" value="INTEGRASE"/>
    <property type="match status" value="1"/>
</dbReference>
<sequence>MIGLSPSTYYYQPKRSRASREREDVELRNGIEAIQQDFPRAGYRTVQVYLRRQGRWVGERRIRRIMKQFSLHAEIKRAFVHTTDSNHSHRVYPNLLPGRCLTGINQAWVADLTYIRIVNCFVYLAVILDLFSRKVIGWAISKHIDAELALAALRQAIQQRQPPAGCLHHSDRGVQYLCHDYVALLAEHGFLISNSAKGNPYHNAFAESFMKTLKQEEVYLANYETYLDVLENLPTFIEEVYNEKRVHSGIEYLTPSELEERIKIDPTLTSRFVLQL</sequence>
<dbReference type="InterPro" id="IPR048020">
    <property type="entry name" value="Transpos_IS3"/>
</dbReference>
<dbReference type="NCBIfam" id="NF033516">
    <property type="entry name" value="transpos_IS3"/>
    <property type="match status" value="1"/>
</dbReference>
<proteinExistence type="predicted"/>
<protein>
    <submittedName>
        <fullName evidence="2">Integrase catalytic region</fullName>
    </submittedName>
</protein>
<dbReference type="InterPro" id="IPR050900">
    <property type="entry name" value="Transposase_IS3/IS150/IS904"/>
</dbReference>
<dbReference type="Pfam" id="PF13276">
    <property type="entry name" value="HTH_21"/>
    <property type="match status" value="1"/>
</dbReference>
<dbReference type="Gene3D" id="3.30.420.10">
    <property type="entry name" value="Ribonuclease H-like superfamily/Ribonuclease H"/>
    <property type="match status" value="1"/>
</dbReference>
<evidence type="ECO:0000313" key="3">
    <source>
        <dbReference type="EMBL" id="EQD75360.1"/>
    </source>
</evidence>
<name>T1B7M1_9ZZZZ</name>
<comment type="caution">
    <text evidence="2">The sequence shown here is derived from an EMBL/GenBank/DDBJ whole genome shotgun (WGS) entry which is preliminary data.</text>
</comment>
<dbReference type="SUPFAM" id="SSF53098">
    <property type="entry name" value="Ribonuclease H-like"/>
    <property type="match status" value="1"/>
</dbReference>
<reference evidence="2" key="1">
    <citation type="submission" date="2013-08" db="EMBL/GenBank/DDBJ databases">
        <authorList>
            <person name="Mendez C."/>
            <person name="Richter M."/>
            <person name="Ferrer M."/>
            <person name="Sanchez J."/>
        </authorList>
    </citation>
    <scope>NUCLEOTIDE SEQUENCE</scope>
</reference>
<dbReference type="InterPro" id="IPR012337">
    <property type="entry name" value="RNaseH-like_sf"/>
</dbReference>
<dbReference type="PANTHER" id="PTHR46889:SF7">
    <property type="entry name" value="TRANSPOSASE FOR INSERTION SEQUENCE ELEMENT IS904"/>
    <property type="match status" value="1"/>
</dbReference>
<feature type="domain" description="Integrase catalytic" evidence="1">
    <location>
        <begin position="93"/>
        <end position="263"/>
    </location>
</feature>
<dbReference type="InterPro" id="IPR001584">
    <property type="entry name" value="Integrase_cat-core"/>
</dbReference>
<evidence type="ECO:0000259" key="1">
    <source>
        <dbReference type="PROSITE" id="PS50994"/>
    </source>
</evidence>
<gene>
    <name evidence="3" type="ORF">B1B_02166</name>
    <name evidence="2" type="ORF">B2A_01394</name>
</gene>
<dbReference type="GO" id="GO:0003676">
    <property type="term" value="F:nucleic acid binding"/>
    <property type="evidence" value="ECO:0007669"/>
    <property type="project" value="InterPro"/>
</dbReference>
<dbReference type="InterPro" id="IPR025948">
    <property type="entry name" value="HTH-like_dom"/>
</dbReference>
<dbReference type="InterPro" id="IPR036397">
    <property type="entry name" value="RNaseH_sf"/>
</dbReference>
<dbReference type="GO" id="GO:0015074">
    <property type="term" value="P:DNA integration"/>
    <property type="evidence" value="ECO:0007669"/>
    <property type="project" value="InterPro"/>
</dbReference>
<accession>T1B7M1</accession>
<dbReference type="AlphaFoldDB" id="T1B7M1"/>
<organism evidence="2">
    <name type="scientific">mine drainage metagenome</name>
    <dbReference type="NCBI Taxonomy" id="410659"/>
    <lineage>
        <taxon>unclassified sequences</taxon>
        <taxon>metagenomes</taxon>
        <taxon>ecological metagenomes</taxon>
    </lineage>
</organism>
<evidence type="ECO:0000313" key="2">
    <source>
        <dbReference type="EMBL" id="EQD65897.1"/>
    </source>
</evidence>
<dbReference type="Pfam" id="PF00665">
    <property type="entry name" value="rve"/>
    <property type="match status" value="1"/>
</dbReference>
<reference evidence="2" key="2">
    <citation type="journal article" date="2014" name="ISME J.">
        <title>Microbial stratification in low pH oxic and suboxic macroscopic growths along an acid mine drainage.</title>
        <authorList>
            <person name="Mendez-Garcia C."/>
            <person name="Mesa V."/>
            <person name="Sprenger R.R."/>
            <person name="Richter M."/>
            <person name="Diez M.S."/>
            <person name="Solano J."/>
            <person name="Bargiela R."/>
            <person name="Golyshina O.V."/>
            <person name="Manteca A."/>
            <person name="Ramos J.L."/>
            <person name="Gallego J.R."/>
            <person name="Llorente I."/>
            <person name="Martins Dos Santos V.A."/>
            <person name="Jensen O.N."/>
            <person name="Pelaez A.I."/>
            <person name="Sanchez J."/>
            <person name="Ferrer M."/>
        </authorList>
    </citation>
    <scope>NUCLEOTIDE SEQUENCE</scope>
</reference>
<dbReference type="EMBL" id="AUZZ01001033">
    <property type="protein sequence ID" value="EQD65897.1"/>
    <property type="molecule type" value="Genomic_DNA"/>
</dbReference>